<evidence type="ECO:0000256" key="12">
    <source>
        <dbReference type="SAM" id="MobiDB-lite"/>
    </source>
</evidence>
<dbReference type="Pfam" id="PF04082">
    <property type="entry name" value="Fungal_trans"/>
    <property type="match status" value="1"/>
</dbReference>
<feature type="binding site" evidence="11">
    <location>
        <position position="488"/>
    </location>
    <ligand>
        <name>ATP</name>
        <dbReference type="ChEBI" id="CHEBI:30616"/>
    </ligand>
</feature>
<dbReference type="GO" id="GO:0008270">
    <property type="term" value="F:zinc ion binding"/>
    <property type="evidence" value="ECO:0007669"/>
    <property type="project" value="InterPro"/>
</dbReference>
<evidence type="ECO:0000256" key="11">
    <source>
        <dbReference type="PROSITE-ProRule" id="PRU10141"/>
    </source>
</evidence>
<evidence type="ECO:0000313" key="15">
    <source>
        <dbReference type="Proteomes" id="UP000298061"/>
    </source>
</evidence>
<evidence type="ECO:0000256" key="3">
    <source>
        <dbReference type="ARBA" id="ARBA00022527"/>
    </source>
</evidence>
<keyword evidence="4" id="KW-0808">Transferase</keyword>
<dbReference type="InterPro" id="IPR011009">
    <property type="entry name" value="Kinase-like_dom_sf"/>
</dbReference>
<dbReference type="EC" id="2.7.11.1" evidence="2"/>
<dbReference type="GO" id="GO:0003677">
    <property type="term" value="F:DNA binding"/>
    <property type="evidence" value="ECO:0007669"/>
    <property type="project" value="InterPro"/>
</dbReference>
<evidence type="ECO:0000256" key="8">
    <source>
        <dbReference type="ARBA" id="ARBA00023242"/>
    </source>
</evidence>
<evidence type="ECO:0000256" key="9">
    <source>
        <dbReference type="ARBA" id="ARBA00047899"/>
    </source>
</evidence>
<protein>
    <recommendedName>
        <fullName evidence="2">non-specific serine/threonine protein kinase</fullName>
        <ecNumber evidence="2">2.7.11.1</ecNumber>
    </recommendedName>
</protein>
<feature type="compositionally biased region" description="Low complexity" evidence="12">
    <location>
        <begin position="1076"/>
        <end position="1102"/>
    </location>
</feature>
<dbReference type="PANTHER" id="PTHR43671:SF98">
    <property type="entry name" value="SERINE_THREONINE-PROTEIN KINASE NEK11"/>
    <property type="match status" value="1"/>
</dbReference>
<keyword evidence="7 11" id="KW-0067">ATP-binding</keyword>
<dbReference type="GO" id="GO:0005524">
    <property type="term" value="F:ATP binding"/>
    <property type="evidence" value="ECO:0007669"/>
    <property type="project" value="UniProtKB-UniRule"/>
</dbReference>
<dbReference type="InterPro" id="IPR050660">
    <property type="entry name" value="NEK_Ser/Thr_kinase"/>
</dbReference>
<dbReference type="SMART" id="SM00220">
    <property type="entry name" value="S_TKc"/>
    <property type="match status" value="1"/>
</dbReference>
<feature type="compositionally biased region" description="Low complexity" evidence="12">
    <location>
        <begin position="1036"/>
        <end position="1052"/>
    </location>
</feature>
<keyword evidence="5 11" id="KW-0547">Nucleotide-binding</keyword>
<evidence type="ECO:0000256" key="6">
    <source>
        <dbReference type="ARBA" id="ARBA00022777"/>
    </source>
</evidence>
<organism evidence="14 15">
    <name type="scientific">Hericium alpestre</name>
    <dbReference type="NCBI Taxonomy" id="135208"/>
    <lineage>
        <taxon>Eukaryota</taxon>
        <taxon>Fungi</taxon>
        <taxon>Dikarya</taxon>
        <taxon>Basidiomycota</taxon>
        <taxon>Agaricomycotina</taxon>
        <taxon>Agaricomycetes</taxon>
        <taxon>Russulales</taxon>
        <taxon>Hericiaceae</taxon>
        <taxon>Hericium</taxon>
    </lineage>
</organism>
<dbReference type="STRING" id="135208.A0A4Y9ZZV0"/>
<feature type="region of interest" description="Disordered" evidence="12">
    <location>
        <begin position="1007"/>
        <end position="1131"/>
    </location>
</feature>
<comment type="catalytic activity">
    <reaction evidence="10">
        <text>L-seryl-[protein] + ATP = O-phospho-L-seryl-[protein] + ADP + H(+)</text>
        <dbReference type="Rhea" id="RHEA:17989"/>
        <dbReference type="Rhea" id="RHEA-COMP:9863"/>
        <dbReference type="Rhea" id="RHEA-COMP:11604"/>
        <dbReference type="ChEBI" id="CHEBI:15378"/>
        <dbReference type="ChEBI" id="CHEBI:29999"/>
        <dbReference type="ChEBI" id="CHEBI:30616"/>
        <dbReference type="ChEBI" id="CHEBI:83421"/>
        <dbReference type="ChEBI" id="CHEBI:456216"/>
        <dbReference type="EC" id="2.7.11.1"/>
    </reaction>
</comment>
<evidence type="ECO:0000256" key="7">
    <source>
        <dbReference type="ARBA" id="ARBA00022840"/>
    </source>
</evidence>
<keyword evidence="3" id="KW-0723">Serine/threonine-protein kinase</keyword>
<evidence type="ECO:0000259" key="13">
    <source>
        <dbReference type="PROSITE" id="PS50011"/>
    </source>
</evidence>
<keyword evidence="6" id="KW-0418">Kinase</keyword>
<evidence type="ECO:0000256" key="1">
    <source>
        <dbReference type="ARBA" id="ARBA00010886"/>
    </source>
</evidence>
<evidence type="ECO:0000256" key="5">
    <source>
        <dbReference type="ARBA" id="ARBA00022741"/>
    </source>
</evidence>
<dbReference type="CDD" id="cd12148">
    <property type="entry name" value="fungal_TF_MHR"/>
    <property type="match status" value="1"/>
</dbReference>
<dbReference type="Proteomes" id="UP000298061">
    <property type="component" value="Unassembled WGS sequence"/>
</dbReference>
<reference evidence="14 15" key="1">
    <citation type="submission" date="2019-02" db="EMBL/GenBank/DDBJ databases">
        <title>Genome sequencing of the rare red list fungi Hericium alpestre (H. flagellum).</title>
        <authorList>
            <person name="Buettner E."/>
            <person name="Kellner H."/>
        </authorList>
    </citation>
    <scope>NUCLEOTIDE SEQUENCE [LARGE SCALE GENOMIC DNA]</scope>
    <source>
        <strain evidence="14 15">DSM 108284</strain>
    </source>
</reference>
<dbReference type="GO" id="GO:0006351">
    <property type="term" value="P:DNA-templated transcription"/>
    <property type="evidence" value="ECO:0007669"/>
    <property type="project" value="InterPro"/>
</dbReference>
<evidence type="ECO:0000256" key="2">
    <source>
        <dbReference type="ARBA" id="ARBA00012513"/>
    </source>
</evidence>
<dbReference type="PROSITE" id="PS00107">
    <property type="entry name" value="PROTEIN_KINASE_ATP"/>
    <property type="match status" value="1"/>
</dbReference>
<dbReference type="PANTHER" id="PTHR43671">
    <property type="entry name" value="SERINE/THREONINE-PROTEIN KINASE NEK"/>
    <property type="match status" value="1"/>
</dbReference>
<feature type="domain" description="Protein kinase" evidence="13">
    <location>
        <begin position="459"/>
        <end position="741"/>
    </location>
</feature>
<feature type="compositionally biased region" description="Basic and acidic residues" evidence="12">
    <location>
        <begin position="1204"/>
        <end position="1216"/>
    </location>
</feature>
<feature type="compositionally biased region" description="Low complexity" evidence="12">
    <location>
        <begin position="1174"/>
        <end position="1187"/>
    </location>
</feature>
<sequence>MVGCGRAPNGGLATNHASQLGWFLNVTRFRHSVLLAPGNVNRPIPALMNIVYLWGSFFSRHAPDGDLSAHENMFLHRALSQMGHALSGAPSHQVLQAVQAKMLLSVYYYCAGKFITGRHQSDSAAALVLACGLHKIRSAQINQQTSSYVDRLPIALVEARDQVEEGERINAMWTAFSMDRCWAVAFGVPSLISDSDALGTQIDTPWPLDMETYESGQIFPNLRTSCTLRNFLAGINTGWPWENQSLLAQVGKVSALFERATHLAECWRPGTTVSANNEGLMNMFFSSSEIPNVNTFYTNFVSMDQRIEEFKTQLYPLDNLEHVAADVVRTVHTIHCLANAASIQLHAAFAQQNAASRLKCLDAARAIVRANAAARAYEFSVVNPILGILWAAACQVFIRELVALRSYPLQAGPVSAEQDAELRSSLDQLEAVMAIFAPVCALIEQRLVQHIMSSFLDLYEPLDIIGNGSFGIIRKVRRKSDGVILARKELNFERMSERDRKQIVAEVEVVRNILKELNQEHIVRYHDRHVDRDAGILYILMEYCGGGDLSTVIKLAQKHNRPIPEDTIWNYFMQILLALHHCHHPNGHSRSGSNGSDGEGRERRAQILHRDLKPDNVFLDENNTVKLGDFGLSKALAQASFANTYVGTPYYMSPELMQEKAYDSKSDIWSLGCLIYELCALKPPFHEAKTHSELSIFIRNGRIPPLPRGYSQQLSSVIKAMLNLNPAMRPSAAQLLQHERLELCFKVSETQKMLTTVKSHKTALLEKERELLAREANLVARESMQGGLAQKDAEIAALRAQMAEIQSSVAVQIHQAIAKREDELRMAVLKREEEVAQAMQKREDEIMEAVRRREAEVEEAWRRREQELREECEREAEERWRGEWEKLRKTKEDVEKRMKSIEDAQKKPPGKREKAPLEDVHNIMAPLQELTKDLREQTPPRIRRPAYETPVNRNISKTAFPVASAMKGVILTETGEPLATPTPAEFANLFIETPKASDLGFAKIFNFDDDSGDEAENKAPPPSPLKQKGRPGAVEQSAPASRSTASSDSQSQKPATGTRLRRPSTLASRPNLRGNTAPTASSSTSSGEDSKSSSSAASSTTTERPQTTRSASAPAPVWDLADEENLPSPFLKRIDREKVGAAAASMNDNKASMPVARVKRPSAGNLLRAVAAANSAAATTSRASARSGNLGAASQTRASTNGRKAGEETKRALLRA</sequence>
<dbReference type="SUPFAM" id="SSF56112">
    <property type="entry name" value="Protein kinase-like (PK-like)"/>
    <property type="match status" value="1"/>
</dbReference>
<dbReference type="InterPro" id="IPR017441">
    <property type="entry name" value="Protein_kinase_ATP_BS"/>
</dbReference>
<dbReference type="PROSITE" id="PS50011">
    <property type="entry name" value="PROTEIN_KINASE_DOM"/>
    <property type="match status" value="1"/>
</dbReference>
<keyword evidence="15" id="KW-1185">Reference proteome</keyword>
<dbReference type="CDD" id="cd08217">
    <property type="entry name" value="STKc_Nek2"/>
    <property type="match status" value="1"/>
</dbReference>
<proteinExistence type="inferred from homology"/>
<evidence type="ECO:0000256" key="4">
    <source>
        <dbReference type="ARBA" id="ARBA00022679"/>
    </source>
</evidence>
<dbReference type="Gene3D" id="1.10.510.10">
    <property type="entry name" value="Transferase(Phosphotransferase) domain 1"/>
    <property type="match status" value="1"/>
</dbReference>
<gene>
    <name evidence="14" type="ORF">EWM64_g4429</name>
</gene>
<evidence type="ECO:0000313" key="14">
    <source>
        <dbReference type="EMBL" id="TFY79583.1"/>
    </source>
</evidence>
<dbReference type="InterPro" id="IPR000719">
    <property type="entry name" value="Prot_kinase_dom"/>
</dbReference>
<name>A0A4Y9ZZV0_9AGAM</name>
<feature type="region of interest" description="Disordered" evidence="12">
    <location>
        <begin position="891"/>
        <end position="914"/>
    </location>
</feature>
<feature type="region of interest" description="Disordered" evidence="12">
    <location>
        <begin position="1174"/>
        <end position="1216"/>
    </location>
</feature>
<dbReference type="PROSITE" id="PS00108">
    <property type="entry name" value="PROTEIN_KINASE_ST"/>
    <property type="match status" value="1"/>
</dbReference>
<dbReference type="GO" id="GO:0004674">
    <property type="term" value="F:protein serine/threonine kinase activity"/>
    <property type="evidence" value="ECO:0007669"/>
    <property type="project" value="UniProtKB-KW"/>
</dbReference>
<comment type="caution">
    <text evidence="14">The sequence shown here is derived from an EMBL/GenBank/DDBJ whole genome shotgun (WGS) entry which is preliminary data.</text>
</comment>
<dbReference type="EMBL" id="SFCI01000476">
    <property type="protein sequence ID" value="TFY79583.1"/>
    <property type="molecule type" value="Genomic_DNA"/>
</dbReference>
<dbReference type="Pfam" id="PF00069">
    <property type="entry name" value="Pkinase"/>
    <property type="match status" value="1"/>
</dbReference>
<feature type="compositionally biased region" description="Polar residues" evidence="12">
    <location>
        <begin position="1192"/>
        <end position="1202"/>
    </location>
</feature>
<evidence type="ECO:0000256" key="10">
    <source>
        <dbReference type="ARBA" id="ARBA00048679"/>
    </source>
</evidence>
<comment type="catalytic activity">
    <reaction evidence="9">
        <text>L-threonyl-[protein] + ATP = O-phospho-L-threonyl-[protein] + ADP + H(+)</text>
        <dbReference type="Rhea" id="RHEA:46608"/>
        <dbReference type="Rhea" id="RHEA-COMP:11060"/>
        <dbReference type="Rhea" id="RHEA-COMP:11605"/>
        <dbReference type="ChEBI" id="CHEBI:15378"/>
        <dbReference type="ChEBI" id="CHEBI:30013"/>
        <dbReference type="ChEBI" id="CHEBI:30616"/>
        <dbReference type="ChEBI" id="CHEBI:61977"/>
        <dbReference type="ChEBI" id="CHEBI:456216"/>
        <dbReference type="EC" id="2.7.11.1"/>
    </reaction>
</comment>
<dbReference type="InterPro" id="IPR007219">
    <property type="entry name" value="XnlR_reg_dom"/>
</dbReference>
<dbReference type="GO" id="GO:0005634">
    <property type="term" value="C:nucleus"/>
    <property type="evidence" value="ECO:0007669"/>
    <property type="project" value="TreeGrafter"/>
</dbReference>
<dbReference type="OrthoDB" id="10250725at2759"/>
<comment type="similarity">
    <text evidence="1">Belongs to the protein kinase superfamily. NEK Ser/Thr protein kinase family. NIMA subfamily.</text>
</comment>
<keyword evidence="8" id="KW-0539">Nucleus</keyword>
<dbReference type="AlphaFoldDB" id="A0A4Y9ZZV0"/>
<dbReference type="InterPro" id="IPR008271">
    <property type="entry name" value="Ser/Thr_kinase_AS"/>
</dbReference>
<dbReference type="Gene3D" id="3.30.200.20">
    <property type="entry name" value="Phosphorylase Kinase, domain 1"/>
    <property type="match status" value="2"/>
</dbReference>
<accession>A0A4Y9ZZV0</accession>